<comment type="caution">
    <text evidence="3">The sequence shown here is derived from an EMBL/GenBank/DDBJ whole genome shotgun (WGS) entry which is preliminary data.</text>
</comment>
<dbReference type="OrthoDB" id="2532955at2759"/>
<accession>A0A3D8T466</accession>
<dbReference type="PANTHER" id="PTHR38110">
    <property type="entry name" value="CHROMOSOME 23, WHOLE GENOME SHOTGUN SEQUENCE"/>
    <property type="match status" value="1"/>
</dbReference>
<gene>
    <name evidence="3" type="ORF">DSM5745_00573</name>
</gene>
<dbReference type="InterPro" id="IPR049449">
    <property type="entry name" value="TesB_ACOT8-like_N"/>
</dbReference>
<feature type="domain" description="Acyl-CoA thioesterase-like C-terminal" evidence="2">
    <location>
        <begin position="201"/>
        <end position="335"/>
    </location>
</feature>
<dbReference type="SUPFAM" id="SSF54637">
    <property type="entry name" value="Thioesterase/thiol ester dehydrase-isomerase"/>
    <property type="match status" value="1"/>
</dbReference>
<dbReference type="PANTHER" id="PTHR38110:SF3">
    <property type="entry name" value="THIOESTERASE-LIKE SUPERFAMILY-DOMAIN-CONTAINING PROTEIN"/>
    <property type="match status" value="1"/>
</dbReference>
<dbReference type="InterPro" id="IPR049450">
    <property type="entry name" value="ACOT8-like_C"/>
</dbReference>
<dbReference type="Pfam" id="PF13622">
    <property type="entry name" value="4HBT_3"/>
    <property type="match status" value="1"/>
</dbReference>
<dbReference type="Gene3D" id="2.40.160.210">
    <property type="entry name" value="Acyl-CoA thioesterase, double hotdog domain"/>
    <property type="match status" value="1"/>
</dbReference>
<dbReference type="STRING" id="1810919.A0A3D8T466"/>
<dbReference type="RefSeq" id="XP_026608434.1">
    <property type="nucleotide sequence ID" value="XM_026742589.1"/>
</dbReference>
<evidence type="ECO:0000313" key="3">
    <source>
        <dbReference type="EMBL" id="RDW93251.1"/>
    </source>
</evidence>
<evidence type="ECO:0000313" key="4">
    <source>
        <dbReference type="Proteomes" id="UP000256690"/>
    </source>
</evidence>
<dbReference type="EMBL" id="PVWQ01000001">
    <property type="protein sequence ID" value="RDW93251.1"/>
    <property type="molecule type" value="Genomic_DNA"/>
</dbReference>
<sequence>MNAGTGHGPKFEDAVRVTADHGHEYNGYSYSAFLQKSFCIGTVPHGGYTSAVLYRLALVHFATAHPDLYKGEPATPISMHLTFLRRTAEGPTQLRVHDMKLGKRTSSLHVELLQPKDQSQSGNEINEDRMEVKVAGYITVSPATSEVGVSSKTDWEIHPEPVAGSRSDGGVDFERLSKTGRDEAWVRQDPPFAEFRKATTQVELFGVDPARKKRKNGIVDQWARLKPEGMAARWSNEGVVFLTDMFPMALDGFDMMAAGGESISSTGGAGPTAKYWFPTVSLSIDFKKRLPEAGEEWLYSRVVTKEVRDGRTDLDVTILNARGEIVALSTQIGLVVSASRNIGKRALL</sequence>
<protein>
    <recommendedName>
        <fullName evidence="5">Thioesterase-like superfamily-domain-containing protein</fullName>
    </recommendedName>
</protein>
<dbReference type="Proteomes" id="UP000256690">
    <property type="component" value="Unassembled WGS sequence"/>
</dbReference>
<dbReference type="InterPro" id="IPR029069">
    <property type="entry name" value="HotDog_dom_sf"/>
</dbReference>
<proteinExistence type="predicted"/>
<dbReference type="GeneID" id="38110943"/>
<organism evidence="3 4">
    <name type="scientific">Aspergillus mulundensis</name>
    <dbReference type="NCBI Taxonomy" id="1810919"/>
    <lineage>
        <taxon>Eukaryota</taxon>
        <taxon>Fungi</taxon>
        <taxon>Dikarya</taxon>
        <taxon>Ascomycota</taxon>
        <taxon>Pezizomycotina</taxon>
        <taxon>Eurotiomycetes</taxon>
        <taxon>Eurotiomycetidae</taxon>
        <taxon>Eurotiales</taxon>
        <taxon>Aspergillaceae</taxon>
        <taxon>Aspergillus</taxon>
        <taxon>Aspergillus subgen. Nidulantes</taxon>
    </lineage>
</organism>
<dbReference type="Pfam" id="PF20789">
    <property type="entry name" value="4HBT_3C"/>
    <property type="match status" value="1"/>
</dbReference>
<dbReference type="InterPro" id="IPR052389">
    <property type="entry name" value="Sec_Metab_Biosynth-Assoc"/>
</dbReference>
<name>A0A3D8T466_9EURO</name>
<evidence type="ECO:0000259" key="2">
    <source>
        <dbReference type="Pfam" id="PF20789"/>
    </source>
</evidence>
<feature type="domain" description="Acyl-CoA thioesterase-like N-terminal HotDog" evidence="1">
    <location>
        <begin position="37"/>
        <end position="119"/>
    </location>
</feature>
<evidence type="ECO:0000259" key="1">
    <source>
        <dbReference type="Pfam" id="PF13622"/>
    </source>
</evidence>
<keyword evidence="4" id="KW-1185">Reference proteome</keyword>
<reference evidence="3 4" key="1">
    <citation type="journal article" date="2018" name="IMA Fungus">
        <title>IMA Genome-F 9: Draft genome sequence of Annulohypoxylon stygium, Aspergillus mulundensis, Berkeleyomyces basicola (syn. Thielaviopsis basicola), Ceratocystis smalleyi, two Cercospora beticola strains, Coleophoma cylindrospora, Fusarium fracticaudum, Phialophora cf. hyalina, and Morchella septimelata.</title>
        <authorList>
            <person name="Wingfield B.D."/>
            <person name="Bills G.F."/>
            <person name="Dong Y."/>
            <person name="Huang W."/>
            <person name="Nel W.J."/>
            <person name="Swalarsk-Parry B.S."/>
            <person name="Vaghefi N."/>
            <person name="Wilken P.M."/>
            <person name="An Z."/>
            <person name="de Beer Z.W."/>
            <person name="De Vos L."/>
            <person name="Chen L."/>
            <person name="Duong T.A."/>
            <person name="Gao Y."/>
            <person name="Hammerbacher A."/>
            <person name="Kikkert J.R."/>
            <person name="Li Y."/>
            <person name="Li H."/>
            <person name="Li K."/>
            <person name="Li Q."/>
            <person name="Liu X."/>
            <person name="Ma X."/>
            <person name="Naidoo K."/>
            <person name="Pethybridge S.J."/>
            <person name="Sun J."/>
            <person name="Steenkamp E.T."/>
            <person name="van der Nest M.A."/>
            <person name="van Wyk S."/>
            <person name="Wingfield M.J."/>
            <person name="Xiong C."/>
            <person name="Yue Q."/>
            <person name="Zhang X."/>
        </authorList>
    </citation>
    <scope>NUCLEOTIDE SEQUENCE [LARGE SCALE GENOMIC DNA]</scope>
    <source>
        <strain evidence="3 4">DSM 5745</strain>
    </source>
</reference>
<dbReference type="InterPro" id="IPR042171">
    <property type="entry name" value="Acyl-CoA_hotdog"/>
</dbReference>
<dbReference type="CDD" id="cd03440">
    <property type="entry name" value="hot_dog"/>
    <property type="match status" value="1"/>
</dbReference>
<evidence type="ECO:0008006" key="5">
    <source>
        <dbReference type="Google" id="ProtNLM"/>
    </source>
</evidence>
<dbReference type="AlphaFoldDB" id="A0A3D8T466"/>